<accession>A0ABQ5C5R2</accession>
<dbReference type="EMBL" id="BQNB010013931">
    <property type="protein sequence ID" value="GJT21968.1"/>
    <property type="molecule type" value="Genomic_DNA"/>
</dbReference>
<keyword evidence="2" id="KW-1185">Reference proteome</keyword>
<sequence>MSLRRFCLNEGNNMTLNDLVESEGDWNNHEYLDTTDSGKLKEVKAFKIYRMEIVETCEKYITLYSVEGLDTFDGVTDLEYDKNLISNEFVVKLGLTYEVKKMVTRLAKANIDFRSSILTIWLETMLVDSDDDGLDTLLASINFNDLPPLDPPLP</sequence>
<reference evidence="1" key="2">
    <citation type="submission" date="2022-01" db="EMBL/GenBank/DDBJ databases">
        <authorList>
            <person name="Yamashiro T."/>
            <person name="Shiraishi A."/>
            <person name="Satake H."/>
            <person name="Nakayama K."/>
        </authorList>
    </citation>
    <scope>NUCLEOTIDE SEQUENCE</scope>
</reference>
<reference evidence="1" key="1">
    <citation type="journal article" date="2022" name="Int. J. Mol. Sci.">
        <title>Draft Genome of Tanacetum Coccineum: Genomic Comparison of Closely Related Tanacetum-Family Plants.</title>
        <authorList>
            <person name="Yamashiro T."/>
            <person name="Shiraishi A."/>
            <person name="Nakayama K."/>
            <person name="Satake H."/>
        </authorList>
    </citation>
    <scope>NUCLEOTIDE SEQUENCE</scope>
</reference>
<dbReference type="Proteomes" id="UP001151760">
    <property type="component" value="Unassembled WGS sequence"/>
</dbReference>
<comment type="caution">
    <text evidence="1">The sequence shown here is derived from an EMBL/GenBank/DDBJ whole genome shotgun (WGS) entry which is preliminary data.</text>
</comment>
<proteinExistence type="predicted"/>
<name>A0ABQ5C5R2_9ASTR</name>
<gene>
    <name evidence="1" type="ORF">Tco_0891905</name>
</gene>
<protein>
    <submittedName>
        <fullName evidence="1">Uncharacterized protein</fullName>
    </submittedName>
</protein>
<organism evidence="1 2">
    <name type="scientific">Tanacetum coccineum</name>
    <dbReference type="NCBI Taxonomy" id="301880"/>
    <lineage>
        <taxon>Eukaryota</taxon>
        <taxon>Viridiplantae</taxon>
        <taxon>Streptophyta</taxon>
        <taxon>Embryophyta</taxon>
        <taxon>Tracheophyta</taxon>
        <taxon>Spermatophyta</taxon>
        <taxon>Magnoliopsida</taxon>
        <taxon>eudicotyledons</taxon>
        <taxon>Gunneridae</taxon>
        <taxon>Pentapetalae</taxon>
        <taxon>asterids</taxon>
        <taxon>campanulids</taxon>
        <taxon>Asterales</taxon>
        <taxon>Asteraceae</taxon>
        <taxon>Asteroideae</taxon>
        <taxon>Anthemideae</taxon>
        <taxon>Anthemidinae</taxon>
        <taxon>Tanacetum</taxon>
    </lineage>
</organism>
<evidence type="ECO:0000313" key="2">
    <source>
        <dbReference type="Proteomes" id="UP001151760"/>
    </source>
</evidence>
<evidence type="ECO:0000313" key="1">
    <source>
        <dbReference type="EMBL" id="GJT21968.1"/>
    </source>
</evidence>